<keyword evidence="2" id="KW-0472">Membrane</keyword>
<name>A0A4P9ZMI6_9FUNG</name>
<dbReference type="AlphaFoldDB" id="A0A4P9ZMI6"/>
<keyword evidence="2" id="KW-0812">Transmembrane</keyword>
<feature type="transmembrane region" description="Helical" evidence="2">
    <location>
        <begin position="171"/>
        <end position="192"/>
    </location>
</feature>
<feature type="transmembrane region" description="Helical" evidence="2">
    <location>
        <begin position="251"/>
        <end position="274"/>
    </location>
</feature>
<feature type="transmembrane region" description="Helical" evidence="2">
    <location>
        <begin position="122"/>
        <end position="140"/>
    </location>
</feature>
<reference evidence="4" key="1">
    <citation type="journal article" date="2018" name="Nat. Microbiol.">
        <title>Leveraging single-cell genomics to expand the fungal tree of life.</title>
        <authorList>
            <person name="Ahrendt S.R."/>
            <person name="Quandt C.A."/>
            <person name="Ciobanu D."/>
            <person name="Clum A."/>
            <person name="Salamov A."/>
            <person name="Andreopoulos B."/>
            <person name="Cheng J.F."/>
            <person name="Woyke T."/>
            <person name="Pelin A."/>
            <person name="Henrissat B."/>
            <person name="Reynolds N.K."/>
            <person name="Benny G.L."/>
            <person name="Smith M.E."/>
            <person name="James T.Y."/>
            <person name="Grigoriev I.V."/>
        </authorList>
    </citation>
    <scope>NUCLEOTIDE SEQUENCE [LARGE SCALE GENOMIC DNA]</scope>
    <source>
        <strain evidence="4">RSA 468</strain>
    </source>
</reference>
<feature type="transmembrane region" description="Helical" evidence="2">
    <location>
        <begin position="7"/>
        <end position="33"/>
    </location>
</feature>
<feature type="region of interest" description="Disordered" evidence="1">
    <location>
        <begin position="305"/>
        <end position="337"/>
    </location>
</feature>
<evidence type="ECO:0000313" key="3">
    <source>
        <dbReference type="EMBL" id="RKP34335.1"/>
    </source>
</evidence>
<feature type="transmembrane region" description="Helical" evidence="2">
    <location>
        <begin position="220"/>
        <end position="245"/>
    </location>
</feature>
<dbReference type="SUPFAM" id="SSF81321">
    <property type="entry name" value="Family A G protein-coupled receptor-like"/>
    <property type="match status" value="1"/>
</dbReference>
<keyword evidence="4" id="KW-1185">Reference proteome</keyword>
<dbReference type="Proteomes" id="UP000268162">
    <property type="component" value="Unassembled WGS sequence"/>
</dbReference>
<keyword evidence="2" id="KW-1133">Transmembrane helix</keyword>
<dbReference type="Gene3D" id="1.20.1070.10">
    <property type="entry name" value="Rhodopsin 7-helix transmembrane proteins"/>
    <property type="match status" value="1"/>
</dbReference>
<gene>
    <name evidence="3" type="ORF">BJ085DRAFT_40407</name>
</gene>
<evidence type="ECO:0008006" key="5">
    <source>
        <dbReference type="Google" id="ProtNLM"/>
    </source>
</evidence>
<protein>
    <recommendedName>
        <fullName evidence="5">G-protein coupled receptors family 1 profile domain-containing protein</fullName>
    </recommendedName>
</protein>
<organism evidence="3 4">
    <name type="scientific">Dimargaris cristalligena</name>
    <dbReference type="NCBI Taxonomy" id="215637"/>
    <lineage>
        <taxon>Eukaryota</taxon>
        <taxon>Fungi</taxon>
        <taxon>Fungi incertae sedis</taxon>
        <taxon>Zoopagomycota</taxon>
        <taxon>Kickxellomycotina</taxon>
        <taxon>Dimargaritomycetes</taxon>
        <taxon>Dimargaritales</taxon>
        <taxon>Dimargaritaceae</taxon>
        <taxon>Dimargaris</taxon>
    </lineage>
</organism>
<feature type="transmembrane region" description="Helical" evidence="2">
    <location>
        <begin position="82"/>
        <end position="110"/>
    </location>
</feature>
<evidence type="ECO:0000256" key="1">
    <source>
        <dbReference type="SAM" id="MobiDB-lite"/>
    </source>
</evidence>
<sequence>MSMLDLYVAIYVLDGLSIVCSMASIIIVLWVWYKQPSSKESPSFNLTLWIGLSDFPQRISDILTNPLTFMGNYPSGPAFAKWLMWFSFFASYWFIYLNAMITLDLQLVFFHRLPRQARIRRWYPLIGSGIAFFLAFWYLLLPDVRLTPEGVIMTGTEGSFASRFLIVWTNMWMHIGIIYALGVVIAVCFKVFRSQSHLRRFDQGEHAKAMSKALVRNTRLIIAYPIILFIVYVPYVLASWFASYFPGPFSMYWNVASNVVYASQGIFSFIILLFHPVMLSTYRQNNFGFSSLWSRVSRRLGSNSGTYQSSMANSQATPGPSGQSYSLGQVHSGGNPSSVPHLRTMDMGPGVTGYFGGALLKGLEGMEAIEAQTDIVEKDQLFPLLDDPTCL</sequence>
<evidence type="ECO:0000313" key="4">
    <source>
        <dbReference type="Proteomes" id="UP000268162"/>
    </source>
</evidence>
<dbReference type="EMBL" id="ML003246">
    <property type="protein sequence ID" value="RKP34335.1"/>
    <property type="molecule type" value="Genomic_DNA"/>
</dbReference>
<evidence type="ECO:0000256" key="2">
    <source>
        <dbReference type="SAM" id="Phobius"/>
    </source>
</evidence>
<proteinExistence type="predicted"/>
<accession>A0A4P9ZMI6</accession>